<dbReference type="AlphaFoldDB" id="U5QDM6"/>
<dbReference type="SMART" id="SM00897">
    <property type="entry name" value="FIST"/>
    <property type="match status" value="1"/>
</dbReference>
<evidence type="ECO:0000259" key="7">
    <source>
        <dbReference type="SMART" id="SM01204"/>
    </source>
</evidence>
<evidence type="ECO:0000256" key="3">
    <source>
        <dbReference type="ARBA" id="ARBA00022692"/>
    </source>
</evidence>
<dbReference type="PANTHER" id="PTHR14939:SF5">
    <property type="entry name" value="F-BOX ONLY PROTEIN 22"/>
    <property type="match status" value="1"/>
</dbReference>
<comment type="subcellular location">
    <subcellularLocation>
        <location evidence="1">Cell membrane</location>
        <topology evidence="1">Multi-pass membrane protein</topology>
    </subcellularLocation>
</comment>
<dbReference type="PANTHER" id="PTHR14939">
    <property type="entry name" value="F-BOX ONLY PROTEIN 22"/>
    <property type="match status" value="1"/>
</dbReference>
<dbReference type="Pfam" id="PF10442">
    <property type="entry name" value="FIST_C"/>
    <property type="match status" value="1"/>
</dbReference>
<dbReference type="Proteomes" id="UP000017396">
    <property type="component" value="Chromosome"/>
</dbReference>
<reference evidence="8 9" key="1">
    <citation type="journal article" date="2013" name="PLoS ONE">
        <title>Cultivation and Complete Genome Sequencing of Gloeobacter kilaueensis sp. nov., from a Lava Cave in Kilauea Caldera, Hawai'i.</title>
        <authorList>
            <person name="Saw J.H."/>
            <person name="Schatz M."/>
            <person name="Brown M.V."/>
            <person name="Kunkel D.D."/>
            <person name="Foster J.S."/>
            <person name="Shick H."/>
            <person name="Christensen S."/>
            <person name="Hou S."/>
            <person name="Wan X."/>
            <person name="Donachie S.P."/>
        </authorList>
    </citation>
    <scope>NUCLEOTIDE SEQUENCE [LARGE SCALE GENOMIC DNA]</scope>
    <source>
        <strain evidence="9">JS</strain>
    </source>
</reference>
<accession>U5QDM6</accession>
<keyword evidence="3" id="KW-0812">Transmembrane</keyword>
<dbReference type="KEGG" id="glj:GKIL_0760"/>
<gene>
    <name evidence="8" type="ORF">GKIL_0760</name>
</gene>
<dbReference type="PIRSF" id="PIRSF018953">
    <property type="entry name" value="UCP018953"/>
    <property type="match status" value="1"/>
</dbReference>
<evidence type="ECO:0000313" key="9">
    <source>
        <dbReference type="Proteomes" id="UP000017396"/>
    </source>
</evidence>
<keyword evidence="5" id="KW-0472">Membrane</keyword>
<dbReference type="InterPro" id="IPR013702">
    <property type="entry name" value="FIST_domain_N"/>
</dbReference>
<evidence type="ECO:0000256" key="1">
    <source>
        <dbReference type="ARBA" id="ARBA00004651"/>
    </source>
</evidence>
<evidence type="ECO:0000256" key="4">
    <source>
        <dbReference type="ARBA" id="ARBA00022989"/>
    </source>
</evidence>
<name>U5QDM6_GLOK1</name>
<keyword evidence="9" id="KW-1185">Reference proteome</keyword>
<dbReference type="STRING" id="1183438.GKIL_0760"/>
<dbReference type="RefSeq" id="WP_023172055.1">
    <property type="nucleotide sequence ID" value="NC_022600.1"/>
</dbReference>
<dbReference type="InterPro" id="IPR019494">
    <property type="entry name" value="FIST_C"/>
</dbReference>
<dbReference type="Pfam" id="PF08495">
    <property type="entry name" value="FIST"/>
    <property type="match status" value="1"/>
</dbReference>
<evidence type="ECO:0000259" key="6">
    <source>
        <dbReference type="SMART" id="SM00897"/>
    </source>
</evidence>
<dbReference type="eggNOG" id="COG4398">
    <property type="taxonomic scope" value="Bacteria"/>
</dbReference>
<dbReference type="HOGENOM" id="CLU_055814_0_0_3"/>
<dbReference type="SMART" id="SM01204">
    <property type="entry name" value="FIST_C"/>
    <property type="match status" value="1"/>
</dbReference>
<keyword evidence="2" id="KW-1003">Cell membrane</keyword>
<feature type="domain" description="FIST" evidence="6">
    <location>
        <begin position="41"/>
        <end position="235"/>
    </location>
</feature>
<evidence type="ECO:0008006" key="10">
    <source>
        <dbReference type="Google" id="ProtNLM"/>
    </source>
</evidence>
<proteinExistence type="predicted"/>
<organism evidence="8 9">
    <name type="scientific">Gloeobacter kilaueensis (strain ATCC BAA-2537 / CCAP 1431/1 / ULC 316 / JS1)</name>
    <dbReference type="NCBI Taxonomy" id="1183438"/>
    <lineage>
        <taxon>Bacteria</taxon>
        <taxon>Bacillati</taxon>
        <taxon>Cyanobacteriota</taxon>
        <taxon>Cyanophyceae</taxon>
        <taxon>Gloeobacterales</taxon>
        <taxon>Gloeobacteraceae</taxon>
        <taxon>Gloeobacter</taxon>
    </lineage>
</organism>
<protein>
    <recommendedName>
        <fullName evidence="10">FIST C domain protein</fullName>
    </recommendedName>
</protein>
<feature type="domain" description="FIST C-domain" evidence="7">
    <location>
        <begin position="236"/>
        <end position="382"/>
    </location>
</feature>
<sequence length="402" mass="42735">MTACDSTMRWASALSRQSQPEAAIGECVERILDQLEGLPVDLLFVFASADLARMAGDWLAQLQLQLPSRVQLGCSGGGIIGAGSEVEQPPALALLAAHLPEVELVPFWLEAEGLPDLDSPPKAWEALVKVPATAGPHFVLLADGASFPVESLLGGLDFAFADAVKVGGLASGGNRPGGNRLFLGERSASRGLVGVALTGNIAVTAAVAQGCRPIGDTFQITHVEGNMIWELGGKPALQVLQEVISALDEHDRQLASHSLFVGIRMSEFQMGNGQGDFLVRNLMGIEPRNGGLAVGEWLRSGQTIRFHLRDALTSREDLKLVLQRYRLEHTGNPPAGALLFSCLGRGEYLYGEPSVDSRLFAGIFGPQVPLAGFFCSGEIGPVGATTFLHGYTSAFGLFRPRR</sequence>
<keyword evidence="4" id="KW-1133">Transmembrane helix</keyword>
<evidence type="ECO:0000256" key="5">
    <source>
        <dbReference type="ARBA" id="ARBA00023136"/>
    </source>
</evidence>
<evidence type="ECO:0000256" key="2">
    <source>
        <dbReference type="ARBA" id="ARBA00022475"/>
    </source>
</evidence>
<evidence type="ECO:0000313" key="8">
    <source>
        <dbReference type="EMBL" id="AGY57006.1"/>
    </source>
</evidence>
<dbReference type="EMBL" id="CP003587">
    <property type="protein sequence ID" value="AGY57006.1"/>
    <property type="molecule type" value="Genomic_DNA"/>
</dbReference>
<dbReference type="PATRIC" id="fig|1183438.3.peg.754"/>
<dbReference type="GO" id="GO:0005886">
    <property type="term" value="C:plasma membrane"/>
    <property type="evidence" value="ECO:0007669"/>
    <property type="project" value="UniProtKB-SubCell"/>
</dbReference>
<dbReference type="InterPro" id="IPR016741">
    <property type="entry name" value="UCP018953"/>
</dbReference>